<sequence length="92" mass="10971">MKEKLKRMFKVNGIENIAESDYNDHLQYFKEAVLDDRLNFNQTKIVEEVGKFFLALYNLFHCDDNIRISIAIEDFIHKHGRTSNWNIEPPQI</sequence>
<evidence type="ECO:0000313" key="2">
    <source>
        <dbReference type="Proteomes" id="UP000321513"/>
    </source>
</evidence>
<dbReference type="EMBL" id="BJYT01000002">
    <property type="protein sequence ID" value="GEO08297.1"/>
    <property type="molecule type" value="Genomic_DNA"/>
</dbReference>
<keyword evidence="2" id="KW-1185">Reference proteome</keyword>
<name>A0A512B8Z3_9BACT</name>
<dbReference type="RefSeq" id="WP_218029085.1">
    <property type="nucleotide sequence ID" value="NZ_BJYT01000002.1"/>
</dbReference>
<organism evidence="1 2">
    <name type="scientific">Segetibacter aerophilus</name>
    <dbReference type="NCBI Taxonomy" id="670293"/>
    <lineage>
        <taxon>Bacteria</taxon>
        <taxon>Pseudomonadati</taxon>
        <taxon>Bacteroidota</taxon>
        <taxon>Chitinophagia</taxon>
        <taxon>Chitinophagales</taxon>
        <taxon>Chitinophagaceae</taxon>
        <taxon>Segetibacter</taxon>
    </lineage>
</organism>
<reference evidence="1 2" key="1">
    <citation type="submission" date="2019-07" db="EMBL/GenBank/DDBJ databases">
        <title>Whole genome shotgun sequence of Segetibacter aerophilus NBRC 106135.</title>
        <authorList>
            <person name="Hosoyama A."/>
            <person name="Uohara A."/>
            <person name="Ohji S."/>
            <person name="Ichikawa N."/>
        </authorList>
    </citation>
    <scope>NUCLEOTIDE SEQUENCE [LARGE SCALE GENOMIC DNA]</scope>
    <source>
        <strain evidence="1 2">NBRC 106135</strain>
    </source>
</reference>
<proteinExistence type="predicted"/>
<gene>
    <name evidence="1" type="ORF">SAE01_07930</name>
</gene>
<evidence type="ECO:0000313" key="1">
    <source>
        <dbReference type="EMBL" id="GEO08297.1"/>
    </source>
</evidence>
<comment type="caution">
    <text evidence="1">The sequence shown here is derived from an EMBL/GenBank/DDBJ whole genome shotgun (WGS) entry which is preliminary data.</text>
</comment>
<dbReference type="AlphaFoldDB" id="A0A512B8Z3"/>
<dbReference type="Proteomes" id="UP000321513">
    <property type="component" value="Unassembled WGS sequence"/>
</dbReference>
<accession>A0A512B8Z3</accession>
<protein>
    <submittedName>
        <fullName evidence="1">Uncharacterized protein</fullName>
    </submittedName>
</protein>